<gene>
    <name evidence="1" type="ORF">P7122_06570</name>
</gene>
<dbReference type="EMBL" id="JARSBN010000003">
    <property type="protein sequence ID" value="MDG4715525.1"/>
    <property type="molecule type" value="Genomic_DNA"/>
</dbReference>
<evidence type="ECO:0008006" key="3">
    <source>
        <dbReference type="Google" id="ProtNLM"/>
    </source>
</evidence>
<dbReference type="RefSeq" id="WP_278004981.1">
    <property type="nucleotide sequence ID" value="NZ_JARSBN010000003.1"/>
</dbReference>
<evidence type="ECO:0000313" key="1">
    <source>
        <dbReference type="EMBL" id="MDG4715525.1"/>
    </source>
</evidence>
<accession>A0ABT6G0F0</accession>
<protein>
    <recommendedName>
        <fullName evidence="3">Lipoprotein</fullName>
    </recommendedName>
</protein>
<keyword evidence="2" id="KW-1185">Reference proteome</keyword>
<sequence>MNKILIVLILAFLSCTSEQKKSSLELESGKNITKIKTEKNDLKVVLDTLVFRKNMNGELLTEKYTSGLSELKFYKQFVSENKIAEKQILTEEHTKTEITYLGILNDLNHQNSYHVITNFKTIGIGEIESPRGQSYIAFLDENLDKAIVYQMTLPDELPEKIEDNILYFTLESEKIGISILGGLPPILCLPIIGCN</sequence>
<comment type="caution">
    <text evidence="1">The sequence shown here is derived from an EMBL/GenBank/DDBJ whole genome shotgun (WGS) entry which is preliminary data.</text>
</comment>
<dbReference type="PROSITE" id="PS51257">
    <property type="entry name" value="PROKAR_LIPOPROTEIN"/>
    <property type="match status" value="1"/>
</dbReference>
<evidence type="ECO:0000313" key="2">
    <source>
        <dbReference type="Proteomes" id="UP001529085"/>
    </source>
</evidence>
<reference evidence="1 2" key="1">
    <citation type="submission" date="2023-03" db="EMBL/GenBank/DDBJ databases">
        <title>Strain YYF002 represents a novel species in the genus Winogradskyella isolated from seawater.</title>
        <authorList>
            <person name="Fu Z.-Y."/>
        </authorList>
    </citation>
    <scope>NUCLEOTIDE SEQUENCE [LARGE SCALE GENOMIC DNA]</scope>
    <source>
        <strain evidence="1 2">YYF002</strain>
    </source>
</reference>
<dbReference type="Proteomes" id="UP001529085">
    <property type="component" value="Unassembled WGS sequence"/>
</dbReference>
<name>A0ABT6G0F0_9FLAO</name>
<proteinExistence type="predicted"/>
<organism evidence="1 2">
    <name type="scientific">Winogradskyella marincola</name>
    <dbReference type="NCBI Taxonomy" id="3037795"/>
    <lineage>
        <taxon>Bacteria</taxon>
        <taxon>Pseudomonadati</taxon>
        <taxon>Bacteroidota</taxon>
        <taxon>Flavobacteriia</taxon>
        <taxon>Flavobacteriales</taxon>
        <taxon>Flavobacteriaceae</taxon>
        <taxon>Winogradskyella</taxon>
    </lineage>
</organism>